<feature type="domain" description="Cytochrome c" evidence="8">
    <location>
        <begin position="57"/>
        <end position="157"/>
    </location>
</feature>
<keyword evidence="4" id="KW-0249">Electron transport</keyword>
<feature type="chain" id="PRO_5028976310" description="Cytochrome c domain-containing protein" evidence="7">
    <location>
        <begin position="27"/>
        <end position="329"/>
    </location>
</feature>
<dbReference type="Pfam" id="PF09459">
    <property type="entry name" value="EB_dh"/>
    <property type="match status" value="1"/>
</dbReference>
<evidence type="ECO:0000256" key="4">
    <source>
        <dbReference type="ARBA" id="ARBA00022982"/>
    </source>
</evidence>
<dbReference type="GO" id="GO:0046872">
    <property type="term" value="F:metal ion binding"/>
    <property type="evidence" value="ECO:0007669"/>
    <property type="project" value="UniProtKB-KW"/>
</dbReference>
<evidence type="ECO:0000256" key="3">
    <source>
        <dbReference type="ARBA" id="ARBA00022723"/>
    </source>
</evidence>
<dbReference type="Proteomes" id="UP000480684">
    <property type="component" value="Unassembled WGS sequence"/>
</dbReference>
<keyword evidence="10" id="KW-1185">Reference proteome</keyword>
<dbReference type="RefSeq" id="WP_163676214.1">
    <property type="nucleotide sequence ID" value="NZ_JAAIYP010000032.1"/>
</dbReference>
<protein>
    <recommendedName>
        <fullName evidence="8">Cytochrome c domain-containing protein</fullName>
    </recommendedName>
</protein>
<evidence type="ECO:0000256" key="6">
    <source>
        <dbReference type="PROSITE-ProRule" id="PRU00433"/>
    </source>
</evidence>
<dbReference type="AlphaFoldDB" id="A0A7C9QSI1"/>
<evidence type="ECO:0000256" key="7">
    <source>
        <dbReference type="SAM" id="SignalP"/>
    </source>
</evidence>
<dbReference type="SMART" id="SM00887">
    <property type="entry name" value="EB_dh"/>
    <property type="match status" value="1"/>
</dbReference>
<keyword evidence="7" id="KW-0732">Signal</keyword>
<dbReference type="EMBL" id="JAAIYP010000032">
    <property type="protein sequence ID" value="NFV79578.1"/>
    <property type="molecule type" value="Genomic_DNA"/>
</dbReference>
<feature type="signal peptide" evidence="7">
    <location>
        <begin position="1"/>
        <end position="26"/>
    </location>
</feature>
<dbReference type="GO" id="GO:0020037">
    <property type="term" value="F:heme binding"/>
    <property type="evidence" value="ECO:0007669"/>
    <property type="project" value="InterPro"/>
</dbReference>
<reference evidence="9 10" key="1">
    <citation type="submission" date="2020-02" db="EMBL/GenBank/DDBJ databases">
        <authorList>
            <person name="Dziuba M."/>
            <person name="Kuznetsov B."/>
            <person name="Mardanov A."/>
            <person name="Ravin N."/>
            <person name="Grouzdev D."/>
        </authorList>
    </citation>
    <scope>NUCLEOTIDE SEQUENCE [LARGE SCALE GENOMIC DNA]</scope>
    <source>
        <strain evidence="9 10">SpK</strain>
    </source>
</reference>
<dbReference type="PROSITE" id="PS51257">
    <property type="entry name" value="PROKAR_LIPOPROTEIN"/>
    <property type="match status" value="1"/>
</dbReference>
<dbReference type="InterPro" id="IPR019020">
    <property type="entry name" value="Cyt-c552/DMSO_Rdtase_haem-bd"/>
</dbReference>
<organism evidence="9 10">
    <name type="scientific">Magnetospirillum aberrantis SpK</name>
    <dbReference type="NCBI Taxonomy" id="908842"/>
    <lineage>
        <taxon>Bacteria</taxon>
        <taxon>Pseudomonadati</taxon>
        <taxon>Pseudomonadota</taxon>
        <taxon>Alphaproteobacteria</taxon>
        <taxon>Rhodospirillales</taxon>
        <taxon>Rhodospirillaceae</taxon>
        <taxon>Magnetospirillum</taxon>
    </lineage>
</organism>
<evidence type="ECO:0000256" key="1">
    <source>
        <dbReference type="ARBA" id="ARBA00022448"/>
    </source>
</evidence>
<dbReference type="Gene3D" id="2.60.40.1190">
    <property type="match status" value="1"/>
</dbReference>
<dbReference type="GO" id="GO:0009055">
    <property type="term" value="F:electron transfer activity"/>
    <property type="evidence" value="ECO:0007669"/>
    <property type="project" value="InterPro"/>
</dbReference>
<accession>A0A7C9QSI1</accession>
<gene>
    <name evidence="9" type="ORF">G4223_05590</name>
</gene>
<evidence type="ECO:0000256" key="2">
    <source>
        <dbReference type="ARBA" id="ARBA00022617"/>
    </source>
</evidence>
<name>A0A7C9QSI1_9PROT</name>
<dbReference type="InterPro" id="IPR009056">
    <property type="entry name" value="Cyt_c-like_dom"/>
</dbReference>
<dbReference type="PROSITE" id="PS51007">
    <property type="entry name" value="CYTC"/>
    <property type="match status" value="1"/>
</dbReference>
<proteinExistence type="predicted"/>
<evidence type="ECO:0000313" key="10">
    <source>
        <dbReference type="Proteomes" id="UP000480684"/>
    </source>
</evidence>
<evidence type="ECO:0000256" key="5">
    <source>
        <dbReference type="ARBA" id="ARBA00023004"/>
    </source>
</evidence>
<keyword evidence="3 6" id="KW-0479">Metal-binding</keyword>
<keyword evidence="2 6" id="KW-0349">Heme</keyword>
<evidence type="ECO:0000313" key="9">
    <source>
        <dbReference type="EMBL" id="NFV79578.1"/>
    </source>
</evidence>
<keyword evidence="1" id="KW-0813">Transport</keyword>
<sequence length="329" mass="35534">MSKRSLFTTLGAASCALMLGMGSAWAAGKAVDWSKLPEAKAVLFYPGQASFEWIQTGTDHGGARSFTKKGDKCSDCHAEEAADMGKKMVTGQKIEPTVIPGKRGSIPLKIKAAFDAENLYMRFEFPAGPHNAAPNAPGGKMDPDNEIKLAMMIDDGSVPNADRAGCWSSCHADARDMPSAPKKDGFVTKYIPESRTSVSIKDEPRGGWDKLKPQAELDAMLKEGKFLDLARYKSGKGGVSEDGYVLAERVLKQDAGAKFEGKREGDTWVVTMTRKLNSGQPGDHVLQAGKTYTVGFAIHDDHAWGRFHHVSLDMRLGLGADGEIKAVKQ</sequence>
<keyword evidence="5 6" id="KW-0408">Iron</keyword>
<evidence type="ECO:0000259" key="8">
    <source>
        <dbReference type="PROSITE" id="PS51007"/>
    </source>
</evidence>
<comment type="caution">
    <text evidence="9">The sequence shown here is derived from an EMBL/GenBank/DDBJ whole genome shotgun (WGS) entry which is preliminary data.</text>
</comment>